<protein>
    <submittedName>
        <fullName evidence="2">Uncharacterized protein</fullName>
    </submittedName>
</protein>
<dbReference type="InterPro" id="IPR019734">
    <property type="entry name" value="TPR_rpt"/>
</dbReference>
<comment type="caution">
    <text evidence="2">The sequence shown here is derived from an EMBL/GenBank/DDBJ whole genome shotgun (WGS) entry which is preliminary data.</text>
</comment>
<keyword evidence="1" id="KW-0808">Transferase</keyword>
<dbReference type="PANTHER" id="PTHR12788">
    <property type="entry name" value="PROTEIN-TYROSINE SULFOTRANSFERASE 2"/>
    <property type="match status" value="1"/>
</dbReference>
<dbReference type="Pfam" id="PF13469">
    <property type="entry name" value="Sulfotransfer_3"/>
    <property type="match status" value="1"/>
</dbReference>
<dbReference type="InterPro" id="IPR027417">
    <property type="entry name" value="P-loop_NTPase"/>
</dbReference>
<dbReference type="Gene3D" id="3.40.50.300">
    <property type="entry name" value="P-loop containing nucleotide triphosphate hydrolases"/>
    <property type="match status" value="1"/>
</dbReference>
<keyword evidence="3" id="KW-1185">Reference proteome</keyword>
<dbReference type="AlphaFoldDB" id="A0A5D8ZAT3"/>
<dbReference type="OrthoDB" id="9766687at2"/>
<dbReference type="Proteomes" id="UP000323164">
    <property type="component" value="Unassembled WGS sequence"/>
</dbReference>
<dbReference type="RefSeq" id="WP_149351403.1">
    <property type="nucleotide sequence ID" value="NZ_VTRV01000003.1"/>
</dbReference>
<gene>
    <name evidence="2" type="ORF">FW784_00465</name>
</gene>
<dbReference type="InterPro" id="IPR026634">
    <property type="entry name" value="TPST-like"/>
</dbReference>
<dbReference type="SMART" id="SM00028">
    <property type="entry name" value="TPR"/>
    <property type="match status" value="3"/>
</dbReference>
<dbReference type="SUPFAM" id="SSF52540">
    <property type="entry name" value="P-loop containing nucleoside triphosphate hydrolases"/>
    <property type="match status" value="1"/>
</dbReference>
<dbReference type="InterPro" id="IPR011990">
    <property type="entry name" value="TPR-like_helical_dom_sf"/>
</dbReference>
<dbReference type="PANTHER" id="PTHR12788:SF10">
    <property type="entry name" value="PROTEIN-TYROSINE SULFOTRANSFERASE"/>
    <property type="match status" value="1"/>
</dbReference>
<reference evidence="2 3" key="1">
    <citation type="submission" date="2019-08" db="EMBL/GenBank/DDBJ databases">
        <title>Draft genome sequence of Lysobacter sp. UKS-15.</title>
        <authorList>
            <person name="Im W.-T."/>
        </authorList>
    </citation>
    <scope>NUCLEOTIDE SEQUENCE [LARGE SCALE GENOMIC DNA]</scope>
    <source>
        <strain evidence="2 3">UKS-15</strain>
    </source>
</reference>
<dbReference type="SUPFAM" id="SSF48452">
    <property type="entry name" value="TPR-like"/>
    <property type="match status" value="1"/>
</dbReference>
<evidence type="ECO:0000313" key="3">
    <source>
        <dbReference type="Proteomes" id="UP000323164"/>
    </source>
</evidence>
<sequence>MNRPDQLWMAGEQALARKDLQTAERSYRAALAIDPSHAPALLGLSTVLLWLGRHRDGHDAGMAAFRVRPPVAPILYAIAQRLAYFHESESLAGCLQDPAFAAGAPADIIAKAAVMLSSAGAHEQATTLVEEGLRRRPSDAACLHVRGNFHFFRGELDAAEKCYEASLRSDPLLYQNSMMLAGLRPASPEHNQVDRFTAQLDRARPGGNGEIYLSFALHKQLHELRRFDEAWTALERGCAAKRRQVEYSTAQDVALVETIESVCDAAFVGATSGVAQPVVPIFIIGMHRSGTTLLERMLSGHSQVADAGETYAFHAEMELATDRSSAKGPDVGLVTAARSADFDRVASGYARRARWMSRGRPFITEKLPHNFLNVGFIAKALPQARFLHLQRDPTDTCFSNLRQLFSGVALYSYDQRELADFYLLYRRTMAHWQKVLPGRVLEIPYDSLVQDPSGTAGRVAAHCGLRFEDSMVDITRSSGTVSTASANIARQGFQRNRGQAWRDYAAHLQPLIDGLAPAYAAPAAP</sequence>
<dbReference type="Gene3D" id="1.25.40.1040">
    <property type="match status" value="1"/>
</dbReference>
<organism evidence="2 3">
    <name type="scientific">Cognatilysobacter lacus</name>
    <dbReference type="NCBI Taxonomy" id="1643323"/>
    <lineage>
        <taxon>Bacteria</taxon>
        <taxon>Pseudomonadati</taxon>
        <taxon>Pseudomonadota</taxon>
        <taxon>Gammaproteobacteria</taxon>
        <taxon>Lysobacterales</taxon>
        <taxon>Lysobacteraceae</taxon>
        <taxon>Cognatilysobacter</taxon>
    </lineage>
</organism>
<dbReference type="EMBL" id="VTRV01000003">
    <property type="protein sequence ID" value="TZF91757.1"/>
    <property type="molecule type" value="Genomic_DNA"/>
</dbReference>
<dbReference type="Gene3D" id="1.25.40.10">
    <property type="entry name" value="Tetratricopeptide repeat domain"/>
    <property type="match status" value="1"/>
</dbReference>
<accession>A0A5D8ZAT3</accession>
<evidence type="ECO:0000313" key="2">
    <source>
        <dbReference type="EMBL" id="TZF91757.1"/>
    </source>
</evidence>
<dbReference type="Pfam" id="PF14559">
    <property type="entry name" value="TPR_19"/>
    <property type="match status" value="1"/>
</dbReference>
<evidence type="ECO:0000256" key="1">
    <source>
        <dbReference type="ARBA" id="ARBA00022679"/>
    </source>
</evidence>
<proteinExistence type="predicted"/>
<dbReference type="GO" id="GO:0008476">
    <property type="term" value="F:protein-tyrosine sulfotransferase activity"/>
    <property type="evidence" value="ECO:0007669"/>
    <property type="project" value="InterPro"/>
</dbReference>
<name>A0A5D8ZAT3_9GAMM</name>